<keyword evidence="3" id="KW-1185">Reference proteome</keyword>
<dbReference type="InterPro" id="IPR011944">
    <property type="entry name" value="Steroid_delta5-4_isomerase"/>
</dbReference>
<dbReference type="EMBL" id="RBOJ01000086">
    <property type="protein sequence ID" value="RMM47766.1"/>
    <property type="molecule type" value="Genomic_DNA"/>
</dbReference>
<gene>
    <name evidence="2" type="ORF">ALQ77_00390</name>
</gene>
<accession>A0A3M3EGG4</accession>
<dbReference type="NCBIfam" id="TIGR02246">
    <property type="entry name" value="SgcJ/EcaC family oxidoreductase"/>
    <property type="match status" value="1"/>
</dbReference>
<sequence>MFPGTTKGVFNKKLWRITMNTQATETEIQALIDTYRQAVMAKDVEKVMALYADDIVSFDAIQALQFKGKVAYRAHWQACMEMCPGPHKFDFHQVKINVADSIAFAHWLAYCGGTNDKGEEQACWMRVTACYQRVAGQWKIVHEHWSAPFDPMAGTAIFDLQP</sequence>
<comment type="caution">
    <text evidence="2">The sequence shown here is derived from an EMBL/GenBank/DDBJ whole genome shotgun (WGS) entry which is preliminary data.</text>
</comment>
<dbReference type="InterPro" id="IPR037401">
    <property type="entry name" value="SnoaL-like"/>
</dbReference>
<dbReference type="Pfam" id="PF13474">
    <property type="entry name" value="SnoaL_3"/>
    <property type="match status" value="1"/>
</dbReference>
<dbReference type="SUPFAM" id="SSF54427">
    <property type="entry name" value="NTF2-like"/>
    <property type="match status" value="1"/>
</dbReference>
<dbReference type="Gene3D" id="3.10.450.50">
    <property type="match status" value="1"/>
</dbReference>
<evidence type="ECO:0000259" key="1">
    <source>
        <dbReference type="Pfam" id="PF13474"/>
    </source>
</evidence>
<dbReference type="InterPro" id="IPR032710">
    <property type="entry name" value="NTF2-like_dom_sf"/>
</dbReference>
<dbReference type="Proteomes" id="UP000270661">
    <property type="component" value="Unassembled WGS sequence"/>
</dbReference>
<evidence type="ECO:0000313" key="2">
    <source>
        <dbReference type="EMBL" id="RMM47766.1"/>
    </source>
</evidence>
<organism evidence="2 3">
    <name type="scientific">Pseudomonas corrugata</name>
    <dbReference type="NCBI Taxonomy" id="47879"/>
    <lineage>
        <taxon>Bacteria</taxon>
        <taxon>Pseudomonadati</taxon>
        <taxon>Pseudomonadota</taxon>
        <taxon>Gammaproteobacteria</taxon>
        <taxon>Pseudomonadales</taxon>
        <taxon>Pseudomonadaceae</taxon>
        <taxon>Pseudomonas</taxon>
    </lineage>
</organism>
<protein>
    <recommendedName>
        <fullName evidence="1">SnoaL-like domain-containing protein</fullName>
    </recommendedName>
</protein>
<dbReference type="STRING" id="47879.AXG94_22175"/>
<name>A0A3M3EGG4_9PSED</name>
<reference evidence="2 3" key="1">
    <citation type="submission" date="2018-08" db="EMBL/GenBank/DDBJ databases">
        <title>Recombination of ecologically and evolutionarily significant loci maintains genetic cohesion in the Pseudomonas syringae species complex.</title>
        <authorList>
            <person name="Dillon M."/>
            <person name="Thakur S."/>
            <person name="Almeida R.N.D."/>
            <person name="Weir B.S."/>
            <person name="Guttman D.S."/>
        </authorList>
    </citation>
    <scope>NUCLEOTIDE SEQUENCE [LARGE SCALE GENOMIC DNA]</scope>
    <source>
        <strain evidence="2 3">NCPPB2445</strain>
    </source>
</reference>
<feature type="domain" description="SnoaL-like" evidence="1">
    <location>
        <begin position="28"/>
        <end position="149"/>
    </location>
</feature>
<dbReference type="AlphaFoldDB" id="A0A3M3EGG4"/>
<evidence type="ECO:0000313" key="3">
    <source>
        <dbReference type="Proteomes" id="UP000270661"/>
    </source>
</evidence>
<proteinExistence type="predicted"/>